<dbReference type="SUPFAM" id="SSF49562">
    <property type="entry name" value="C2 domain (Calcium/lipid-binding domain, CaLB)"/>
    <property type="match status" value="1"/>
</dbReference>
<dbReference type="GO" id="GO:0006869">
    <property type="term" value="P:lipid transport"/>
    <property type="evidence" value="ECO:0007669"/>
    <property type="project" value="UniProtKB-KW"/>
</dbReference>
<dbReference type="PROSITE" id="PS51847">
    <property type="entry name" value="SMP"/>
    <property type="match status" value="1"/>
</dbReference>
<accession>A0AAV6XUL1</accession>
<feature type="compositionally biased region" description="Low complexity" evidence="6">
    <location>
        <begin position="537"/>
        <end position="551"/>
    </location>
</feature>
<dbReference type="EMBL" id="WHWC01000003">
    <property type="protein sequence ID" value="KAG8386681.1"/>
    <property type="molecule type" value="Genomic_DNA"/>
</dbReference>
<dbReference type="CDD" id="cd21669">
    <property type="entry name" value="SMP_SF"/>
    <property type="match status" value="1"/>
</dbReference>
<feature type="transmembrane region" description="Helical" evidence="7">
    <location>
        <begin position="62"/>
        <end position="81"/>
    </location>
</feature>
<feature type="transmembrane region" description="Helical" evidence="7">
    <location>
        <begin position="7"/>
        <end position="26"/>
    </location>
</feature>
<evidence type="ECO:0000256" key="3">
    <source>
        <dbReference type="ARBA" id="ARBA00023055"/>
    </source>
</evidence>
<evidence type="ECO:0000256" key="6">
    <source>
        <dbReference type="SAM" id="MobiDB-lite"/>
    </source>
</evidence>
<feature type="region of interest" description="Disordered" evidence="6">
    <location>
        <begin position="502"/>
        <end position="793"/>
    </location>
</feature>
<evidence type="ECO:0000259" key="8">
    <source>
        <dbReference type="PROSITE" id="PS50004"/>
    </source>
</evidence>
<feature type="transmembrane region" description="Helical" evidence="7">
    <location>
        <begin position="32"/>
        <end position="55"/>
    </location>
</feature>
<dbReference type="GO" id="GO:0008289">
    <property type="term" value="F:lipid binding"/>
    <property type="evidence" value="ECO:0007669"/>
    <property type="project" value="UniProtKB-KW"/>
</dbReference>
<evidence type="ECO:0000256" key="4">
    <source>
        <dbReference type="ARBA" id="ARBA00023121"/>
    </source>
</evidence>
<feature type="compositionally biased region" description="Polar residues" evidence="6">
    <location>
        <begin position="730"/>
        <end position="771"/>
    </location>
</feature>
<name>A0AAV6XUL1_9LAMI</name>
<dbReference type="AlphaFoldDB" id="A0AAV6XUL1"/>
<feature type="compositionally biased region" description="Low complexity" evidence="6">
    <location>
        <begin position="658"/>
        <end position="668"/>
    </location>
</feature>
<evidence type="ECO:0008006" key="12">
    <source>
        <dbReference type="Google" id="ProtNLM"/>
    </source>
</evidence>
<evidence type="ECO:0000256" key="7">
    <source>
        <dbReference type="SAM" id="Phobius"/>
    </source>
</evidence>
<feature type="compositionally biased region" description="Basic and acidic residues" evidence="6">
    <location>
        <begin position="625"/>
        <end position="649"/>
    </location>
</feature>
<dbReference type="GO" id="GO:0016020">
    <property type="term" value="C:membrane"/>
    <property type="evidence" value="ECO:0007669"/>
    <property type="project" value="UniProtKB-SubCell"/>
</dbReference>
<evidence type="ECO:0000256" key="1">
    <source>
        <dbReference type="ARBA" id="ARBA00004370"/>
    </source>
</evidence>
<sequence length="793" mass="88616">MGSIMDATILHHMCIVLVFLWFLNSFNYGHPVAYFLSLIYLYLVSLVRFSLSLCFLIHRSMFFPHIPLLNSTYSLLLLLFFKVHEGYVLKLTKKLQFQEKTESNRRRVLTDSETVRWLNHAIEKMWSVCMEEIVSQKILLPMVPWFLQKYKPWTAKDVEIQHLYLGRSPPIFTDMRVLQNSNGDDHLVMELGMNFRTADDMSAILGVKLRKRLGFGMWAKLHLVGMHVEGKVLVGVKFLRKWPFIGRLRVCFSGPPYFQMTVKPIFNHGLDVTELPGIAGWIDNLLAVVFEQTLVEPNMLVVDVEKFAQPESSEKWFSVNAKDPIAHAIVEVLEAAEMKPSDMNGLADPYVKGRLGPYKFRTKTQKKILTPKWHEEFKIPICTWESQNILVIEVRDKDHLYDDLLGDCSININELRDGQRHDMWLPLQNIKMGRLRLAVTVSEANGKVSEPSCVAEVRESDLKDISFAADSTKKGSFSSLSSGKSPKVADKFEPIDIEGQSETGIWIHHPGSEVSQVWEPRKGKSRHNSDGGDLLDSFKSSSGQNDGSSSDESTDAKKSQSSNPVKRGFKKIGSVFKRSPRTEDKSISPGETEPSPDDNIAVVNTKEGGVKLVIDDNSAAPSPKNPKDDEKECREENGPESQQHMKDMAKSIYKQAGKSARGLRSALSRSRKSKNDKNALSEVDSSDDESLSSLDATPADLVIPGSAVSSPASISGNNSFKSKDSVVQIAGNSSFKSKDNVVQTSNPAGNSSFKSSENTVESGAYSVNNNVKSEDSSMEQTNKYLPEISTTMT</sequence>
<comment type="caution">
    <text evidence="10">The sequence shown here is derived from an EMBL/GenBank/DDBJ whole genome shotgun (WGS) entry which is preliminary data.</text>
</comment>
<dbReference type="Proteomes" id="UP000826271">
    <property type="component" value="Unassembled WGS sequence"/>
</dbReference>
<gene>
    <name evidence="10" type="ORF">BUALT_Bualt03G0174300</name>
</gene>
<keyword evidence="7" id="KW-1133">Transmembrane helix</keyword>
<evidence type="ECO:0000256" key="5">
    <source>
        <dbReference type="ARBA" id="ARBA00023136"/>
    </source>
</evidence>
<evidence type="ECO:0000313" key="11">
    <source>
        <dbReference type="Proteomes" id="UP000826271"/>
    </source>
</evidence>
<dbReference type="CDD" id="cd00030">
    <property type="entry name" value="C2"/>
    <property type="match status" value="1"/>
</dbReference>
<evidence type="ECO:0000259" key="9">
    <source>
        <dbReference type="PROSITE" id="PS51847"/>
    </source>
</evidence>
<dbReference type="InterPro" id="IPR000008">
    <property type="entry name" value="C2_dom"/>
</dbReference>
<dbReference type="InterPro" id="IPR031468">
    <property type="entry name" value="SMP_LBD"/>
</dbReference>
<feature type="compositionally biased region" description="Basic and acidic residues" evidence="6">
    <location>
        <begin position="519"/>
        <end position="530"/>
    </location>
</feature>
<reference evidence="10" key="1">
    <citation type="submission" date="2019-10" db="EMBL/GenBank/DDBJ databases">
        <authorList>
            <person name="Zhang R."/>
            <person name="Pan Y."/>
            <person name="Wang J."/>
            <person name="Ma R."/>
            <person name="Yu S."/>
        </authorList>
    </citation>
    <scope>NUCLEOTIDE SEQUENCE</scope>
    <source>
        <strain evidence="10">LA-IB0</strain>
        <tissue evidence="10">Leaf</tissue>
    </source>
</reference>
<evidence type="ECO:0000256" key="2">
    <source>
        <dbReference type="ARBA" id="ARBA00022448"/>
    </source>
</evidence>
<keyword evidence="7" id="KW-0812">Transmembrane</keyword>
<dbReference type="Pfam" id="PF00168">
    <property type="entry name" value="C2"/>
    <property type="match status" value="1"/>
</dbReference>
<organism evidence="10 11">
    <name type="scientific">Buddleja alternifolia</name>
    <dbReference type="NCBI Taxonomy" id="168488"/>
    <lineage>
        <taxon>Eukaryota</taxon>
        <taxon>Viridiplantae</taxon>
        <taxon>Streptophyta</taxon>
        <taxon>Embryophyta</taxon>
        <taxon>Tracheophyta</taxon>
        <taxon>Spermatophyta</taxon>
        <taxon>Magnoliopsida</taxon>
        <taxon>eudicotyledons</taxon>
        <taxon>Gunneridae</taxon>
        <taxon>Pentapetalae</taxon>
        <taxon>asterids</taxon>
        <taxon>lamiids</taxon>
        <taxon>Lamiales</taxon>
        <taxon>Scrophulariaceae</taxon>
        <taxon>Buddlejeae</taxon>
        <taxon>Buddleja</taxon>
    </lineage>
</organism>
<proteinExistence type="predicted"/>
<dbReference type="Gene3D" id="2.60.40.150">
    <property type="entry name" value="C2 domain"/>
    <property type="match status" value="1"/>
</dbReference>
<feature type="domain" description="SMP-LTD" evidence="9">
    <location>
        <begin position="111"/>
        <end position="305"/>
    </location>
</feature>
<dbReference type="SMART" id="SM00239">
    <property type="entry name" value="C2"/>
    <property type="match status" value="1"/>
</dbReference>
<feature type="compositionally biased region" description="Polar residues" evidence="6">
    <location>
        <begin position="707"/>
        <end position="720"/>
    </location>
</feature>
<evidence type="ECO:0000313" key="10">
    <source>
        <dbReference type="EMBL" id="KAG8386681.1"/>
    </source>
</evidence>
<dbReference type="PANTHER" id="PTHR47042:SF4">
    <property type="entry name" value="OS02G0313700 PROTEIN"/>
    <property type="match status" value="1"/>
</dbReference>
<dbReference type="InterPro" id="IPR052847">
    <property type="entry name" value="Ext_Synaptotagmin/KAHRP-like"/>
</dbReference>
<comment type="subcellular location">
    <subcellularLocation>
        <location evidence="1">Membrane</location>
    </subcellularLocation>
</comment>
<keyword evidence="11" id="KW-1185">Reference proteome</keyword>
<keyword evidence="2" id="KW-0813">Transport</keyword>
<dbReference type="PROSITE" id="PS50004">
    <property type="entry name" value="C2"/>
    <property type="match status" value="1"/>
</dbReference>
<keyword evidence="5 7" id="KW-0472">Membrane</keyword>
<keyword evidence="4" id="KW-0446">Lipid-binding</keyword>
<protein>
    <recommendedName>
        <fullName evidence="12">C2 domain-containing protein</fullName>
    </recommendedName>
</protein>
<dbReference type="PANTHER" id="PTHR47042">
    <property type="entry name" value="C2 DOMAIN-CONTAINING PROTEIN-LIKE"/>
    <property type="match status" value="1"/>
</dbReference>
<keyword evidence="3" id="KW-0445">Lipid transport</keyword>
<feature type="domain" description="C2" evidence="8">
    <location>
        <begin position="309"/>
        <end position="425"/>
    </location>
</feature>
<feature type="compositionally biased region" description="Polar residues" evidence="6">
    <location>
        <begin position="778"/>
        <end position="793"/>
    </location>
</feature>
<dbReference type="InterPro" id="IPR035892">
    <property type="entry name" value="C2_domain_sf"/>
</dbReference>